<evidence type="ECO:0000313" key="1">
    <source>
        <dbReference type="EMBL" id="MDQ0893322.1"/>
    </source>
</evidence>
<keyword evidence="1" id="KW-0540">Nuclease</keyword>
<reference evidence="1 2" key="1">
    <citation type="submission" date="2023-07" db="EMBL/GenBank/DDBJ databases">
        <title>Comparative genomics of wheat-associated soil bacteria to identify genetic determinants of phenazine resistance.</title>
        <authorList>
            <person name="Mouncey N."/>
        </authorList>
    </citation>
    <scope>NUCLEOTIDE SEQUENCE [LARGE SCALE GENOMIC DNA]</scope>
    <source>
        <strain evidence="1 2">V3I3</strain>
    </source>
</reference>
<protein>
    <submittedName>
        <fullName evidence="1">Very-short-patch-repair endonuclease</fullName>
    </submittedName>
</protein>
<dbReference type="GO" id="GO:0004519">
    <property type="term" value="F:endonuclease activity"/>
    <property type="evidence" value="ECO:0007669"/>
    <property type="project" value="UniProtKB-KW"/>
</dbReference>
<sequence length="285" mass="31146">MRDLPSDLGRFGGLATRAQVRGLGHTSYSIRAAIAGGHVAAVGRDWIAVDDAPPAAVRAVSRRGVLGGASALETSGVWVTRSTGLCIATPHSASRLPALGPGEHRVWCRTLSPRGAIAWRATVEDALAQYIPTLVDPDHVVATIDSAFNRRLLARSDLDRLFARLPRRCRRLRRAIDGRAESGLESLLRLACEREGWHVEIQVAVDGVGRVDLLIDGWLVIEADGSRWHDSGEATRRDRARNGALVLRGYRWHRFGYEQVMYDLAGCVEVIRALIDGGPPRARFA</sequence>
<dbReference type="RefSeq" id="WP_307039655.1">
    <property type="nucleotide sequence ID" value="NZ_JAUSYY010000001.1"/>
</dbReference>
<dbReference type="Proteomes" id="UP001239083">
    <property type="component" value="Unassembled WGS sequence"/>
</dbReference>
<dbReference type="SUPFAM" id="SSF52980">
    <property type="entry name" value="Restriction endonuclease-like"/>
    <property type="match status" value="1"/>
</dbReference>
<proteinExistence type="predicted"/>
<keyword evidence="1" id="KW-0255">Endonuclease</keyword>
<comment type="caution">
    <text evidence="1">The sequence shown here is derived from an EMBL/GenBank/DDBJ whole genome shotgun (WGS) entry which is preliminary data.</text>
</comment>
<evidence type="ECO:0000313" key="2">
    <source>
        <dbReference type="Proteomes" id="UP001239083"/>
    </source>
</evidence>
<dbReference type="Gene3D" id="3.40.960.10">
    <property type="entry name" value="VSR Endonuclease"/>
    <property type="match status" value="1"/>
</dbReference>
<dbReference type="InterPro" id="IPR011335">
    <property type="entry name" value="Restrct_endonuc-II-like"/>
</dbReference>
<organism evidence="1 2">
    <name type="scientific">Agromyces ramosus</name>
    <dbReference type="NCBI Taxonomy" id="33879"/>
    <lineage>
        <taxon>Bacteria</taxon>
        <taxon>Bacillati</taxon>
        <taxon>Actinomycetota</taxon>
        <taxon>Actinomycetes</taxon>
        <taxon>Micrococcales</taxon>
        <taxon>Microbacteriaceae</taxon>
        <taxon>Agromyces</taxon>
    </lineage>
</organism>
<name>A0ABU0R6E5_9MICO</name>
<gene>
    <name evidence="1" type="ORF">QFZ26_000877</name>
</gene>
<dbReference type="EMBL" id="JAUSYY010000001">
    <property type="protein sequence ID" value="MDQ0893322.1"/>
    <property type="molecule type" value="Genomic_DNA"/>
</dbReference>
<keyword evidence="1" id="KW-0378">Hydrolase</keyword>
<accession>A0ABU0R6E5</accession>
<keyword evidence="2" id="KW-1185">Reference proteome</keyword>